<keyword evidence="1" id="KW-0560">Oxidoreductase</keyword>
<sequence>MSGGGFEAAGGAVHGEHPFLRPEQQREPVRRLRGRLSAPVTLWTAADGAQRAGLTVSSVLVGEPGQLAGLLGDESDVLEVLTASGAFAVTVLDWSRRPLADAFSFLGPAPGGPFTLATWTDTAWGPVPAGDVTWAGCRVTGVRTLGWSALVEARIEHVEPGADADPLVWQRGRYRHLG</sequence>
<dbReference type="Proteomes" id="UP001501195">
    <property type="component" value="Unassembled WGS sequence"/>
</dbReference>
<comment type="caution">
    <text evidence="4">The sequence shown here is derived from an EMBL/GenBank/DDBJ whole genome shotgun (WGS) entry which is preliminary data.</text>
</comment>
<organism evidence="4 5">
    <name type="scientific">Kineococcus glutinatus</name>
    <dbReference type="NCBI Taxonomy" id="1070872"/>
    <lineage>
        <taxon>Bacteria</taxon>
        <taxon>Bacillati</taxon>
        <taxon>Actinomycetota</taxon>
        <taxon>Actinomycetes</taxon>
        <taxon>Kineosporiales</taxon>
        <taxon>Kineosporiaceae</taxon>
        <taxon>Kineococcus</taxon>
    </lineage>
</organism>
<dbReference type="EMBL" id="BAABIL010000579">
    <property type="protein sequence ID" value="GAA4993466.1"/>
    <property type="molecule type" value="Genomic_DNA"/>
</dbReference>
<proteinExistence type="predicted"/>
<evidence type="ECO:0000259" key="3">
    <source>
        <dbReference type="SMART" id="SM00903"/>
    </source>
</evidence>
<evidence type="ECO:0000313" key="4">
    <source>
        <dbReference type="EMBL" id="GAA4993466.1"/>
    </source>
</evidence>
<dbReference type="SMART" id="SM00903">
    <property type="entry name" value="Flavin_Reduct"/>
    <property type="match status" value="1"/>
</dbReference>
<dbReference type="RefSeq" id="WP_345713676.1">
    <property type="nucleotide sequence ID" value="NZ_BAABIL010000579.1"/>
</dbReference>
<gene>
    <name evidence="4" type="ORF">GCM10023225_31330</name>
</gene>
<dbReference type="PANTHER" id="PTHR30466:SF1">
    <property type="entry name" value="FMN REDUCTASE (NADH) RUTF"/>
    <property type="match status" value="1"/>
</dbReference>
<dbReference type="SUPFAM" id="SSF50475">
    <property type="entry name" value="FMN-binding split barrel"/>
    <property type="match status" value="1"/>
</dbReference>
<dbReference type="InterPro" id="IPR012349">
    <property type="entry name" value="Split_barrel_FMN-bd"/>
</dbReference>
<dbReference type="InterPro" id="IPR050268">
    <property type="entry name" value="NADH-dep_flavin_reductase"/>
</dbReference>
<feature type="domain" description="Flavin reductase like" evidence="3">
    <location>
        <begin position="33"/>
        <end position="176"/>
    </location>
</feature>
<reference evidence="5" key="1">
    <citation type="journal article" date="2019" name="Int. J. Syst. Evol. Microbiol.">
        <title>The Global Catalogue of Microorganisms (GCM) 10K type strain sequencing project: providing services to taxonomists for standard genome sequencing and annotation.</title>
        <authorList>
            <consortium name="The Broad Institute Genomics Platform"/>
            <consortium name="The Broad Institute Genome Sequencing Center for Infectious Disease"/>
            <person name="Wu L."/>
            <person name="Ma J."/>
        </authorList>
    </citation>
    <scope>NUCLEOTIDE SEQUENCE [LARGE SCALE GENOMIC DNA]</scope>
    <source>
        <strain evidence="5">JCM 18126</strain>
    </source>
</reference>
<accession>A0ABP9IAQ1</accession>
<dbReference type="Gene3D" id="2.30.110.10">
    <property type="entry name" value="Electron Transport, Fmn-binding Protein, Chain A"/>
    <property type="match status" value="1"/>
</dbReference>
<feature type="region of interest" description="Disordered" evidence="2">
    <location>
        <begin position="1"/>
        <end position="28"/>
    </location>
</feature>
<evidence type="ECO:0000256" key="2">
    <source>
        <dbReference type="SAM" id="MobiDB-lite"/>
    </source>
</evidence>
<dbReference type="Pfam" id="PF01613">
    <property type="entry name" value="Flavin_Reduct"/>
    <property type="match status" value="1"/>
</dbReference>
<protein>
    <submittedName>
        <fullName evidence="4">Flavin reductase family protein</fullName>
    </submittedName>
</protein>
<keyword evidence="5" id="KW-1185">Reference proteome</keyword>
<dbReference type="PANTHER" id="PTHR30466">
    <property type="entry name" value="FLAVIN REDUCTASE"/>
    <property type="match status" value="1"/>
</dbReference>
<evidence type="ECO:0000256" key="1">
    <source>
        <dbReference type="ARBA" id="ARBA00023002"/>
    </source>
</evidence>
<name>A0ABP9IAQ1_9ACTN</name>
<dbReference type="InterPro" id="IPR002563">
    <property type="entry name" value="Flavin_Rdtase-like_dom"/>
</dbReference>
<evidence type="ECO:0000313" key="5">
    <source>
        <dbReference type="Proteomes" id="UP001501195"/>
    </source>
</evidence>
<feature type="compositionally biased region" description="Basic and acidic residues" evidence="2">
    <location>
        <begin position="14"/>
        <end position="28"/>
    </location>
</feature>